<name>A0AAD4F9F1_9PLEO</name>
<evidence type="ECO:0000313" key="1">
    <source>
        <dbReference type="EMBL" id="KAG9185932.1"/>
    </source>
</evidence>
<gene>
    <name evidence="1" type="ORF">G6011_02488</name>
</gene>
<comment type="caution">
    <text evidence="1">The sequence shown here is derived from an EMBL/GenBank/DDBJ whole genome shotgun (WGS) entry which is preliminary data.</text>
</comment>
<evidence type="ECO:0000313" key="2">
    <source>
        <dbReference type="Proteomes" id="UP001199106"/>
    </source>
</evidence>
<reference evidence="1" key="1">
    <citation type="submission" date="2021-07" db="EMBL/GenBank/DDBJ databases">
        <title>Genome Resource of American Ginseng Black Spot Pathogen Alternaria panax.</title>
        <authorList>
            <person name="Qiu C."/>
            <person name="Wang W."/>
            <person name="Liu Z."/>
        </authorList>
    </citation>
    <scope>NUCLEOTIDE SEQUENCE</scope>
    <source>
        <strain evidence="1">BNCC115425</strain>
    </source>
</reference>
<organism evidence="1 2">
    <name type="scientific">Alternaria panax</name>
    <dbReference type="NCBI Taxonomy" id="48097"/>
    <lineage>
        <taxon>Eukaryota</taxon>
        <taxon>Fungi</taxon>
        <taxon>Dikarya</taxon>
        <taxon>Ascomycota</taxon>
        <taxon>Pezizomycotina</taxon>
        <taxon>Dothideomycetes</taxon>
        <taxon>Pleosporomycetidae</taxon>
        <taxon>Pleosporales</taxon>
        <taxon>Pleosporineae</taxon>
        <taxon>Pleosporaceae</taxon>
        <taxon>Alternaria</taxon>
        <taxon>Alternaria sect. Panax</taxon>
    </lineage>
</organism>
<proteinExistence type="predicted"/>
<dbReference type="AlphaFoldDB" id="A0AAD4F9F1"/>
<keyword evidence="2" id="KW-1185">Reference proteome</keyword>
<protein>
    <submittedName>
        <fullName evidence="1">Uncharacterized protein</fullName>
    </submittedName>
</protein>
<dbReference type="Proteomes" id="UP001199106">
    <property type="component" value="Unassembled WGS sequence"/>
</dbReference>
<accession>A0AAD4F9F1</accession>
<dbReference type="EMBL" id="JAANER010000009">
    <property type="protein sequence ID" value="KAG9185932.1"/>
    <property type="molecule type" value="Genomic_DNA"/>
</dbReference>
<sequence>MKRKGVNVLTEAGKRQRTAVKEMREADCVYDRAAPYLLVTVRFPIDSLTSEWSIGVNRPIDQAHKRRLRQVFDEAGVLRRDASHRLQVACSKAQVQQMLDHLKEEGLAQTTATAAESAEGDSKWPSFEGWGSVIREKAELIAGHHRVEAFKEYLRLRELPEDERWWVCSIYNKG</sequence>